<dbReference type="Pfam" id="PF00395">
    <property type="entry name" value="SLH"/>
    <property type="match status" value="3"/>
</dbReference>
<feature type="domain" description="F5/8 type C" evidence="1">
    <location>
        <begin position="168"/>
        <end position="306"/>
    </location>
</feature>
<dbReference type="InterPro" id="IPR003343">
    <property type="entry name" value="Big_2"/>
</dbReference>
<dbReference type="PROSITE" id="PS50022">
    <property type="entry name" value="FA58C_3"/>
    <property type="match status" value="2"/>
</dbReference>
<dbReference type="CDD" id="cd00063">
    <property type="entry name" value="FN3"/>
    <property type="match status" value="1"/>
</dbReference>
<dbReference type="RefSeq" id="WP_326072622.1">
    <property type="nucleotide sequence ID" value="NZ_JARLKY010000031.1"/>
</dbReference>
<evidence type="ECO:0000313" key="5">
    <source>
        <dbReference type="Proteomes" id="UP001338137"/>
    </source>
</evidence>
<feature type="domain" description="SLH" evidence="3">
    <location>
        <begin position="960"/>
        <end position="1023"/>
    </location>
</feature>
<dbReference type="SMART" id="SM00635">
    <property type="entry name" value="BID_2"/>
    <property type="match status" value="3"/>
</dbReference>
<evidence type="ECO:0000259" key="3">
    <source>
        <dbReference type="PROSITE" id="PS51272"/>
    </source>
</evidence>
<dbReference type="Gene3D" id="2.60.40.1080">
    <property type="match status" value="3"/>
</dbReference>
<name>A0ABU6G337_9BACL</name>
<dbReference type="InterPro" id="IPR008979">
    <property type="entry name" value="Galactose-bd-like_sf"/>
</dbReference>
<dbReference type="PROSITE" id="PS51272">
    <property type="entry name" value="SLH"/>
    <property type="match status" value="3"/>
</dbReference>
<dbReference type="SUPFAM" id="SSF49265">
    <property type="entry name" value="Fibronectin type III"/>
    <property type="match status" value="1"/>
</dbReference>
<dbReference type="PROSITE" id="PS50853">
    <property type="entry name" value="FN3"/>
    <property type="match status" value="1"/>
</dbReference>
<evidence type="ECO:0000259" key="2">
    <source>
        <dbReference type="PROSITE" id="PS50853"/>
    </source>
</evidence>
<dbReference type="Pfam" id="PF00754">
    <property type="entry name" value="F5_F8_type_C"/>
    <property type="match status" value="2"/>
</dbReference>
<comment type="caution">
    <text evidence="4">The sequence shown here is derived from an EMBL/GenBank/DDBJ whole genome shotgun (WGS) entry which is preliminary data.</text>
</comment>
<dbReference type="SUPFAM" id="SSF49373">
    <property type="entry name" value="Invasin/intimin cell-adhesion fragments"/>
    <property type="match status" value="3"/>
</dbReference>
<proteinExistence type="predicted"/>
<reference evidence="4 5" key="1">
    <citation type="submission" date="2023-03" db="EMBL/GenBank/DDBJ databases">
        <title>Bacillus Genome Sequencing.</title>
        <authorList>
            <person name="Dunlap C."/>
        </authorList>
    </citation>
    <scope>NUCLEOTIDE SEQUENCE [LARGE SCALE GENOMIC DNA]</scope>
    <source>
        <strain evidence="4 5">BD-533</strain>
    </source>
</reference>
<gene>
    <name evidence="4" type="ORF">P4I72_14685</name>
</gene>
<dbReference type="InterPro" id="IPR003961">
    <property type="entry name" value="FN3_dom"/>
</dbReference>
<dbReference type="Gene3D" id="2.60.40.10">
    <property type="entry name" value="Immunoglobulins"/>
    <property type="match status" value="1"/>
</dbReference>
<feature type="domain" description="F5/8 type C" evidence="1">
    <location>
        <begin position="32"/>
        <end position="147"/>
    </location>
</feature>
<dbReference type="PANTHER" id="PTHR43308">
    <property type="entry name" value="OUTER MEMBRANE PROTEIN ALPHA-RELATED"/>
    <property type="match status" value="1"/>
</dbReference>
<feature type="domain" description="SLH" evidence="3">
    <location>
        <begin position="896"/>
        <end position="959"/>
    </location>
</feature>
<dbReference type="InterPro" id="IPR036116">
    <property type="entry name" value="FN3_sf"/>
</dbReference>
<dbReference type="Pfam" id="PF02368">
    <property type="entry name" value="Big_2"/>
    <property type="match status" value="2"/>
</dbReference>
<accession>A0ABU6G337</accession>
<dbReference type="InterPro" id="IPR051465">
    <property type="entry name" value="Cell_Envelope_Struct_Comp"/>
</dbReference>
<organism evidence="4 5">
    <name type="scientific">Paenibacillus alba</name>
    <dbReference type="NCBI Taxonomy" id="1197127"/>
    <lineage>
        <taxon>Bacteria</taxon>
        <taxon>Bacillati</taxon>
        <taxon>Bacillota</taxon>
        <taxon>Bacilli</taxon>
        <taxon>Bacillales</taxon>
        <taxon>Paenibacillaceae</taxon>
        <taxon>Paenibacillus</taxon>
    </lineage>
</organism>
<protein>
    <submittedName>
        <fullName evidence="4">S-layer homology domain-containing protein</fullName>
    </submittedName>
</protein>
<sequence length="1089" mass="116341">MTYSVYRRTVMEIFLVVFVSAMFSLIGYSQTAKAAEIPVSEGKSAVASSVTGATYSANQAIDRFIQTKWAAGSLQLPQWLTVDLAQNVHVKRIETVFEKVDSSYQYTIETSADGMNWSSFADKSTNTELNFPYYSDTGDSLARFVRIQVLGVGTPGDGASIYDFRVYTTNEPLQLLSLNKTTAAYSSFSSALGSSKAVDGDLSTRWAPSSTTLPQWLVVDLGQLLNVQRFETTYERRREAYGYKIDFSIDGLTWYTFADRTGNSQLGEPRYVDEGNVTARYFRLTTTSVGTPGMYANVAEFQIYGPGGGAVPGTSQTLNRIALDLTNYAIVPGQTATSYLTATYNDGNSQNISAGATYTISNPSVATVNSNGIISGVSSGTTYLTATYQGKTASASVTVSTALANLNRIAFDTYSYSLQIGANRYPYVIGYKNDGSTQTLTSGITYVSSNPSVASVNASGALTALAVGSTTVTASYGSFTASTTVSVTTAMSRLEADSSSVTLALNATRYLTINAYDSNNYATNVTSSSSYTSSNPAVVNVNSSGYLSALSAGSSTITVTYNGISTSVYVTVGAGAVDGLVPTWNYGSSLTSSLPTDSSVTLSWTAATDNVGVTSYRIYNGSNLLTTVSANELITNLSSLTLGETYHFKVEAGDLAENWSSTGPAVDVTLQSVAVNALANKPNSVLNGELIRENSPEGGLLSRVRVNGEALDSAFTALNANAEASLSMHLQDYKDTTLIEFPASAFANVQVTNYTAVIRIELDGNYISIPLLLLKNHAMQAGGGDGLISVQIKHIAGQLAEKVSQKVTGANANLLVTNPMEFQIRVGGNELNTLDGIYVERSLVLPGASYPTNSTAVRVDAMTGESFFVPSTLSNDEGKWTMHIKDQYGGIYTVINANKSFVDMQAHWAQADVEKLASKWIVSGVSGDKFDPEKEITRAEFAALLIRSLGLRENSLDASGSGTFQDIRKEDWYAGIVDTAAKAGLIQGYDDGTFRPLQKVSREQMAAMVTRTLQSSGQTAVTASEDTILTPFKDHDAIDDWAREAMAITLQSGLIQGVSDTKLDPNANATRAQAAVMLNRLLVYMKFIS</sequence>
<dbReference type="EMBL" id="JARLKY010000031">
    <property type="protein sequence ID" value="MEC0228376.1"/>
    <property type="molecule type" value="Genomic_DNA"/>
</dbReference>
<feature type="domain" description="Fibronectin type-III" evidence="2">
    <location>
        <begin position="586"/>
        <end position="673"/>
    </location>
</feature>
<dbReference type="InterPro" id="IPR000421">
    <property type="entry name" value="FA58C"/>
</dbReference>
<dbReference type="InterPro" id="IPR001119">
    <property type="entry name" value="SLH_dom"/>
</dbReference>
<feature type="domain" description="SLH" evidence="3">
    <location>
        <begin position="1029"/>
        <end position="1089"/>
    </location>
</feature>
<evidence type="ECO:0000313" key="4">
    <source>
        <dbReference type="EMBL" id="MEC0228376.1"/>
    </source>
</evidence>
<dbReference type="InterPro" id="IPR008964">
    <property type="entry name" value="Invasin/intimin_cell_adhesion"/>
</dbReference>
<dbReference type="Gene3D" id="2.60.120.260">
    <property type="entry name" value="Galactose-binding domain-like"/>
    <property type="match status" value="2"/>
</dbReference>
<dbReference type="PANTHER" id="PTHR43308:SF5">
    <property type="entry name" value="S-LAYER PROTEIN _ PEPTIDOGLYCAN ENDO-BETA-N-ACETYLGLUCOSAMINIDASE"/>
    <property type="match status" value="1"/>
</dbReference>
<dbReference type="Proteomes" id="UP001338137">
    <property type="component" value="Unassembled WGS sequence"/>
</dbReference>
<keyword evidence="5" id="KW-1185">Reference proteome</keyword>
<dbReference type="SUPFAM" id="SSF49785">
    <property type="entry name" value="Galactose-binding domain-like"/>
    <property type="match status" value="2"/>
</dbReference>
<dbReference type="InterPro" id="IPR013783">
    <property type="entry name" value="Ig-like_fold"/>
</dbReference>
<evidence type="ECO:0000259" key="1">
    <source>
        <dbReference type="PROSITE" id="PS50022"/>
    </source>
</evidence>